<evidence type="ECO:0000256" key="7">
    <source>
        <dbReference type="HAMAP-Rule" id="MF_01310"/>
    </source>
</evidence>
<dbReference type="GO" id="GO:0005840">
    <property type="term" value="C:ribosome"/>
    <property type="evidence" value="ECO:0007669"/>
    <property type="project" value="UniProtKB-KW"/>
</dbReference>
<keyword evidence="2 7" id="KW-0699">rRNA-binding</keyword>
<accession>A0A554LHB3</accession>
<dbReference type="SUPFAM" id="SSF53137">
    <property type="entry name" value="Translational machinery components"/>
    <property type="match status" value="1"/>
</dbReference>
<feature type="compositionally biased region" description="Basic and acidic residues" evidence="9">
    <location>
        <begin position="1"/>
        <end position="15"/>
    </location>
</feature>
<dbReference type="GO" id="GO:0006412">
    <property type="term" value="P:translation"/>
    <property type="evidence" value="ECO:0007669"/>
    <property type="project" value="UniProtKB-UniRule"/>
</dbReference>
<keyword evidence="4 7" id="KW-0689">Ribosomal protein</keyword>
<dbReference type="NCBIfam" id="NF003698">
    <property type="entry name" value="PRK05309.1"/>
    <property type="match status" value="1"/>
</dbReference>
<organism evidence="10 11">
    <name type="scientific">Candidatus Berkelbacteria bacterium Licking1014_96</name>
    <dbReference type="NCBI Taxonomy" id="2017149"/>
    <lineage>
        <taxon>Bacteria</taxon>
        <taxon>Candidatus Berkelbacteria</taxon>
    </lineage>
</organism>
<evidence type="ECO:0000256" key="8">
    <source>
        <dbReference type="RuleBase" id="RU003629"/>
    </source>
</evidence>
<dbReference type="NCBIfam" id="TIGR03632">
    <property type="entry name" value="uS11_bact"/>
    <property type="match status" value="1"/>
</dbReference>
<dbReference type="Proteomes" id="UP000318296">
    <property type="component" value="Unassembled WGS sequence"/>
</dbReference>
<keyword evidence="5 7" id="KW-0687">Ribonucleoprotein</keyword>
<dbReference type="InterPro" id="IPR036967">
    <property type="entry name" value="Ribosomal_uS11_sf"/>
</dbReference>
<comment type="similarity">
    <text evidence="1 7 8">Belongs to the universal ribosomal protein uS11 family.</text>
</comment>
<evidence type="ECO:0000313" key="11">
    <source>
        <dbReference type="Proteomes" id="UP000318296"/>
    </source>
</evidence>
<comment type="caution">
    <text evidence="10">The sequence shown here is derived from an EMBL/GenBank/DDBJ whole genome shotgun (WGS) entry which is preliminary data.</text>
</comment>
<evidence type="ECO:0000256" key="9">
    <source>
        <dbReference type="SAM" id="MobiDB-lite"/>
    </source>
</evidence>
<comment type="subunit">
    <text evidence="7">Part of the 30S ribosomal subunit. Interacts with proteins S7 and S18. Binds to IF-3.</text>
</comment>
<evidence type="ECO:0000256" key="3">
    <source>
        <dbReference type="ARBA" id="ARBA00022884"/>
    </source>
</evidence>
<evidence type="ECO:0000256" key="4">
    <source>
        <dbReference type="ARBA" id="ARBA00022980"/>
    </source>
</evidence>
<dbReference type="PROSITE" id="PS00054">
    <property type="entry name" value="RIBOSOMAL_S11"/>
    <property type="match status" value="1"/>
</dbReference>
<dbReference type="Pfam" id="PF00411">
    <property type="entry name" value="Ribosomal_S11"/>
    <property type="match status" value="1"/>
</dbReference>
<evidence type="ECO:0000256" key="6">
    <source>
        <dbReference type="ARBA" id="ARBA00035160"/>
    </source>
</evidence>
<dbReference type="PANTHER" id="PTHR11759">
    <property type="entry name" value="40S RIBOSOMAL PROTEIN S14/30S RIBOSOMAL PROTEIN S11"/>
    <property type="match status" value="1"/>
</dbReference>
<dbReference type="HAMAP" id="MF_01310">
    <property type="entry name" value="Ribosomal_uS11"/>
    <property type="match status" value="1"/>
</dbReference>
<dbReference type="AlphaFoldDB" id="A0A554LHB3"/>
<dbReference type="InterPro" id="IPR018102">
    <property type="entry name" value="Ribosomal_uS11_CS"/>
</dbReference>
<reference evidence="10 11" key="1">
    <citation type="submission" date="2017-07" db="EMBL/GenBank/DDBJ databases">
        <title>Mechanisms for carbon and nitrogen cycling indicate functional differentiation within the Candidate Phyla Radiation.</title>
        <authorList>
            <person name="Danczak R.E."/>
            <person name="Johnston M.D."/>
            <person name="Kenah C."/>
            <person name="Slattery M."/>
            <person name="Wrighton K.C."/>
            <person name="Wilkins M.J."/>
        </authorList>
    </citation>
    <scope>NUCLEOTIDE SEQUENCE [LARGE SCALE GENOMIC DNA]</scope>
    <source>
        <strain evidence="10">Licking1014_96</strain>
    </source>
</reference>
<protein>
    <recommendedName>
        <fullName evidence="6 7">Small ribosomal subunit protein uS11</fullName>
    </recommendedName>
</protein>
<evidence type="ECO:0000256" key="5">
    <source>
        <dbReference type="ARBA" id="ARBA00023274"/>
    </source>
</evidence>
<gene>
    <name evidence="7" type="primary">rpsK</name>
    <name evidence="10" type="ORF">CEN92_44</name>
</gene>
<sequence>MRIKKEVAGSEDKKKVERKPRRAKKKLTSSEGNVYIKSSFNNTIINFVDPSGGTICWASAGASGFKGTKKSTPYAASVVAANASALAKECGLKKVKAYVKGIGTGRESAVRAIAASGIEVTAIIDQTPIPHNGCRAKKARRP</sequence>
<name>A0A554LHB3_9BACT</name>
<dbReference type="EMBL" id="VMGH01000006">
    <property type="protein sequence ID" value="TSC92248.1"/>
    <property type="molecule type" value="Genomic_DNA"/>
</dbReference>
<feature type="region of interest" description="Disordered" evidence="9">
    <location>
        <begin position="1"/>
        <end position="29"/>
    </location>
</feature>
<dbReference type="GO" id="GO:0003735">
    <property type="term" value="F:structural constituent of ribosome"/>
    <property type="evidence" value="ECO:0007669"/>
    <property type="project" value="InterPro"/>
</dbReference>
<evidence type="ECO:0000313" key="10">
    <source>
        <dbReference type="EMBL" id="TSC92248.1"/>
    </source>
</evidence>
<proteinExistence type="inferred from homology"/>
<dbReference type="Gene3D" id="3.30.420.80">
    <property type="entry name" value="Ribosomal protein S11"/>
    <property type="match status" value="1"/>
</dbReference>
<keyword evidence="3 7" id="KW-0694">RNA-binding</keyword>
<dbReference type="GO" id="GO:1990904">
    <property type="term" value="C:ribonucleoprotein complex"/>
    <property type="evidence" value="ECO:0007669"/>
    <property type="project" value="UniProtKB-KW"/>
</dbReference>
<evidence type="ECO:0000256" key="1">
    <source>
        <dbReference type="ARBA" id="ARBA00006194"/>
    </source>
</evidence>
<feature type="compositionally biased region" description="Basic residues" evidence="9">
    <location>
        <begin position="16"/>
        <end position="27"/>
    </location>
</feature>
<dbReference type="PIRSF" id="PIRSF002131">
    <property type="entry name" value="Ribosomal_S11"/>
    <property type="match status" value="1"/>
</dbReference>
<dbReference type="InterPro" id="IPR001971">
    <property type="entry name" value="Ribosomal_uS11"/>
</dbReference>
<dbReference type="InterPro" id="IPR019981">
    <property type="entry name" value="Ribosomal_uS11_bac-type"/>
</dbReference>
<comment type="function">
    <text evidence="7">Located on the platform of the 30S subunit, it bridges several disparate RNA helices of the 16S rRNA. Forms part of the Shine-Dalgarno cleft in the 70S ribosome.</text>
</comment>
<dbReference type="GO" id="GO:0019843">
    <property type="term" value="F:rRNA binding"/>
    <property type="evidence" value="ECO:0007669"/>
    <property type="project" value="UniProtKB-UniRule"/>
</dbReference>
<evidence type="ECO:0000256" key="2">
    <source>
        <dbReference type="ARBA" id="ARBA00022730"/>
    </source>
</evidence>